<keyword evidence="1" id="KW-0193">Cuticle</keyword>
<evidence type="ECO:0000256" key="3">
    <source>
        <dbReference type="SAM" id="SignalP"/>
    </source>
</evidence>
<evidence type="ECO:0000313" key="5">
    <source>
        <dbReference type="Proteomes" id="UP000838878"/>
    </source>
</evidence>
<dbReference type="PROSITE" id="PS00233">
    <property type="entry name" value="CHIT_BIND_RR_1"/>
    <property type="match status" value="1"/>
</dbReference>
<name>A0A8J9YEG7_9NEOP</name>
<dbReference type="PANTHER" id="PTHR10380">
    <property type="entry name" value="CUTICLE PROTEIN"/>
    <property type="match status" value="1"/>
</dbReference>
<dbReference type="PRINTS" id="PR00947">
    <property type="entry name" value="CUTICLE"/>
</dbReference>
<protein>
    <recommendedName>
        <fullName evidence="6">Endocuticle structural glycoprotein SgAbd-2</fullName>
    </recommendedName>
</protein>
<dbReference type="PANTHER" id="PTHR10380:SF173">
    <property type="entry name" value="CUTICULAR PROTEIN 47EF, ISOFORM C-RELATED"/>
    <property type="match status" value="1"/>
</dbReference>
<feature type="signal peptide" evidence="3">
    <location>
        <begin position="1"/>
        <end position="16"/>
    </location>
</feature>
<keyword evidence="5" id="KW-1185">Reference proteome</keyword>
<feature type="chain" id="PRO_5035475789" description="Endocuticle structural glycoprotein SgAbd-2" evidence="3">
    <location>
        <begin position="17"/>
        <end position="146"/>
    </location>
</feature>
<evidence type="ECO:0000256" key="2">
    <source>
        <dbReference type="ARBA" id="ARBA00022729"/>
    </source>
</evidence>
<accession>A0A8J9YEG7</accession>
<dbReference type="EMBL" id="OV170227">
    <property type="protein sequence ID" value="CAH0727799.1"/>
    <property type="molecule type" value="Genomic_DNA"/>
</dbReference>
<dbReference type="Pfam" id="PF00379">
    <property type="entry name" value="Chitin_bind_4"/>
    <property type="match status" value="1"/>
</dbReference>
<sequence>MRSFIILSALVAMACAAPQFQYQNQPQYQAQNIIPIIRQTQEINPDGSYQFSYETGNGIAAQEQGYLKNRGIKDTEAQVAQGSYSYTSPEGLPISVTYIADENGFRAEGAHLPTPHPIPEAIARAIQYIQSKPAQPENQFQQPFRG</sequence>
<dbReference type="InterPro" id="IPR031311">
    <property type="entry name" value="CHIT_BIND_RR_consensus"/>
</dbReference>
<reference evidence="4" key="1">
    <citation type="submission" date="2021-12" db="EMBL/GenBank/DDBJ databases">
        <authorList>
            <person name="Martin H S."/>
        </authorList>
    </citation>
    <scope>NUCLEOTIDE SEQUENCE</scope>
</reference>
<dbReference type="GO" id="GO:0008010">
    <property type="term" value="F:structural constituent of chitin-based larval cuticle"/>
    <property type="evidence" value="ECO:0007669"/>
    <property type="project" value="TreeGrafter"/>
</dbReference>
<dbReference type="OrthoDB" id="6379191at2759"/>
<dbReference type="GO" id="GO:0062129">
    <property type="term" value="C:chitin-based extracellular matrix"/>
    <property type="evidence" value="ECO:0007669"/>
    <property type="project" value="TreeGrafter"/>
</dbReference>
<dbReference type="InterPro" id="IPR050468">
    <property type="entry name" value="Cuticle_Struct_Prot"/>
</dbReference>
<evidence type="ECO:0000313" key="4">
    <source>
        <dbReference type="EMBL" id="CAH0727799.1"/>
    </source>
</evidence>
<evidence type="ECO:0000256" key="1">
    <source>
        <dbReference type="ARBA" id="ARBA00022460"/>
    </source>
</evidence>
<proteinExistence type="predicted"/>
<gene>
    <name evidence="4" type="ORF">BINO364_LOCUS13097</name>
</gene>
<organism evidence="4 5">
    <name type="scientific">Brenthis ino</name>
    <name type="common">lesser marbled fritillary</name>
    <dbReference type="NCBI Taxonomy" id="405034"/>
    <lineage>
        <taxon>Eukaryota</taxon>
        <taxon>Metazoa</taxon>
        <taxon>Ecdysozoa</taxon>
        <taxon>Arthropoda</taxon>
        <taxon>Hexapoda</taxon>
        <taxon>Insecta</taxon>
        <taxon>Pterygota</taxon>
        <taxon>Neoptera</taxon>
        <taxon>Endopterygota</taxon>
        <taxon>Lepidoptera</taxon>
        <taxon>Glossata</taxon>
        <taxon>Ditrysia</taxon>
        <taxon>Papilionoidea</taxon>
        <taxon>Nymphalidae</taxon>
        <taxon>Heliconiinae</taxon>
        <taxon>Argynnini</taxon>
        <taxon>Brenthis</taxon>
    </lineage>
</organism>
<dbReference type="AlphaFoldDB" id="A0A8J9YEG7"/>
<dbReference type="InterPro" id="IPR000618">
    <property type="entry name" value="Insect_cuticle"/>
</dbReference>
<feature type="non-terminal residue" evidence="4">
    <location>
        <position position="146"/>
    </location>
</feature>
<dbReference type="Proteomes" id="UP000838878">
    <property type="component" value="Chromosome 7"/>
</dbReference>
<keyword evidence="2 3" id="KW-0732">Signal</keyword>
<evidence type="ECO:0008006" key="6">
    <source>
        <dbReference type="Google" id="ProtNLM"/>
    </source>
</evidence>